<dbReference type="GO" id="GO:0008061">
    <property type="term" value="F:chitin binding"/>
    <property type="evidence" value="ECO:0007669"/>
    <property type="project" value="InterPro"/>
</dbReference>
<dbReference type="PROSITE" id="PS50940">
    <property type="entry name" value="CHIT_BIND_II"/>
    <property type="match status" value="1"/>
</dbReference>
<proteinExistence type="predicted"/>
<evidence type="ECO:0000313" key="1">
    <source>
        <dbReference type="EMBL" id="EKC22332.1"/>
    </source>
</evidence>
<dbReference type="GO" id="GO:0005576">
    <property type="term" value="C:extracellular region"/>
    <property type="evidence" value="ECO:0007669"/>
    <property type="project" value="InterPro"/>
</dbReference>
<organism evidence="1">
    <name type="scientific">Magallana gigas</name>
    <name type="common">Pacific oyster</name>
    <name type="synonym">Crassostrea gigas</name>
    <dbReference type="NCBI Taxonomy" id="29159"/>
    <lineage>
        <taxon>Eukaryota</taxon>
        <taxon>Metazoa</taxon>
        <taxon>Spiralia</taxon>
        <taxon>Lophotrochozoa</taxon>
        <taxon>Mollusca</taxon>
        <taxon>Bivalvia</taxon>
        <taxon>Autobranchia</taxon>
        <taxon>Pteriomorphia</taxon>
        <taxon>Ostreida</taxon>
        <taxon>Ostreoidea</taxon>
        <taxon>Ostreidae</taxon>
        <taxon>Magallana</taxon>
    </lineage>
</organism>
<dbReference type="HOGENOM" id="CLU_1429298_0_0_1"/>
<dbReference type="Gene3D" id="2.170.140.10">
    <property type="entry name" value="Chitin binding domain"/>
    <property type="match status" value="1"/>
</dbReference>
<dbReference type="InterPro" id="IPR036508">
    <property type="entry name" value="Chitin-bd_dom_sf"/>
</dbReference>
<dbReference type="SMART" id="SM00494">
    <property type="entry name" value="ChtBD2"/>
    <property type="match status" value="1"/>
</dbReference>
<dbReference type="InParanoid" id="K1PEI4"/>
<name>K1PEI4_MAGGI</name>
<dbReference type="InterPro" id="IPR002557">
    <property type="entry name" value="Chitin-bd_dom"/>
</dbReference>
<dbReference type="AlphaFoldDB" id="K1PEI4"/>
<reference evidence="1" key="1">
    <citation type="journal article" date="2012" name="Nature">
        <title>The oyster genome reveals stress adaptation and complexity of shell formation.</title>
        <authorList>
            <person name="Zhang G."/>
            <person name="Fang X."/>
            <person name="Guo X."/>
            <person name="Li L."/>
            <person name="Luo R."/>
            <person name="Xu F."/>
            <person name="Yang P."/>
            <person name="Zhang L."/>
            <person name="Wang X."/>
            <person name="Qi H."/>
            <person name="Xiong Z."/>
            <person name="Que H."/>
            <person name="Xie Y."/>
            <person name="Holland P.W."/>
            <person name="Paps J."/>
            <person name="Zhu Y."/>
            <person name="Wu F."/>
            <person name="Chen Y."/>
            <person name="Wang J."/>
            <person name="Peng C."/>
            <person name="Meng J."/>
            <person name="Yang L."/>
            <person name="Liu J."/>
            <person name="Wen B."/>
            <person name="Zhang N."/>
            <person name="Huang Z."/>
            <person name="Zhu Q."/>
            <person name="Feng Y."/>
            <person name="Mount A."/>
            <person name="Hedgecock D."/>
            <person name="Xu Z."/>
            <person name="Liu Y."/>
            <person name="Domazet-Loso T."/>
            <person name="Du Y."/>
            <person name="Sun X."/>
            <person name="Zhang S."/>
            <person name="Liu B."/>
            <person name="Cheng P."/>
            <person name="Jiang X."/>
            <person name="Li J."/>
            <person name="Fan D."/>
            <person name="Wang W."/>
            <person name="Fu W."/>
            <person name="Wang T."/>
            <person name="Wang B."/>
            <person name="Zhang J."/>
            <person name="Peng Z."/>
            <person name="Li Y."/>
            <person name="Li N."/>
            <person name="Wang J."/>
            <person name="Chen M."/>
            <person name="He Y."/>
            <person name="Tan F."/>
            <person name="Song X."/>
            <person name="Zheng Q."/>
            <person name="Huang R."/>
            <person name="Yang H."/>
            <person name="Du X."/>
            <person name="Chen L."/>
            <person name="Yang M."/>
            <person name="Gaffney P.M."/>
            <person name="Wang S."/>
            <person name="Luo L."/>
            <person name="She Z."/>
            <person name="Ming Y."/>
            <person name="Huang W."/>
            <person name="Zhang S."/>
            <person name="Huang B."/>
            <person name="Zhang Y."/>
            <person name="Qu T."/>
            <person name="Ni P."/>
            <person name="Miao G."/>
            <person name="Wang J."/>
            <person name="Wang Q."/>
            <person name="Steinberg C.E."/>
            <person name="Wang H."/>
            <person name="Li N."/>
            <person name="Qian L."/>
            <person name="Zhang G."/>
            <person name="Li Y."/>
            <person name="Yang H."/>
            <person name="Liu X."/>
            <person name="Wang J."/>
            <person name="Yin Y."/>
            <person name="Wang J."/>
        </authorList>
    </citation>
    <scope>NUCLEOTIDE SEQUENCE [LARGE SCALE GENOMIC DNA]</scope>
    <source>
        <strain evidence="1">05x7-T-G4-1.051#20</strain>
    </source>
</reference>
<sequence length="190" mass="21419">MFNKRELPTGRYFRLQCKLSHCPACEARYPKCEDKEDGFHIVPEVGFTPRYMICKGGRTIALDSCNGDKIWGVHSFPYNGKCTHMYALPSDFFGIGRLPSCKGKLNGNYQFPDRPCDAYYQCKDVFSSPVKCPNNTVFDSVKQICEEGGKCIMTRTCAYVNQLSFGIGKRLGGNSIASWRNFELMIGAKN</sequence>
<protein>
    <submittedName>
        <fullName evidence="1">Uncharacterized protein</fullName>
    </submittedName>
</protein>
<dbReference type="EMBL" id="JH817986">
    <property type="protein sequence ID" value="EKC22332.1"/>
    <property type="molecule type" value="Genomic_DNA"/>
</dbReference>
<accession>K1PEI4</accession>
<dbReference type="SUPFAM" id="SSF57625">
    <property type="entry name" value="Invertebrate chitin-binding proteins"/>
    <property type="match status" value="1"/>
</dbReference>
<gene>
    <name evidence="1" type="ORF">CGI_10002481</name>
</gene>
<dbReference type="Pfam" id="PF01607">
    <property type="entry name" value="CBM_14"/>
    <property type="match status" value="1"/>
</dbReference>